<keyword evidence="2" id="KW-1185">Reference proteome</keyword>
<protein>
    <submittedName>
        <fullName evidence="1">Uncharacterized protein</fullName>
    </submittedName>
</protein>
<sequence>MSISTARLFREIYDQVRDALDYYLGENNPDSAAKFAGTVQLAKGDFEVGISALPEQRQANFFNEAVAKVVLQKAADVAVHGSGEQAALLELTLAMLYGPKMQKPADWISLSVFLDEAAARLMAVRTRIVDFIGEGGQVIDEDARRDFEVFDNLGCFMAGLYAQLQNSSYQLAADLRAAGRFGLRLIADTIRVDKANTILPSAREVLFNVAFAWLAESDGFFVNELKWNENMQEIIYWHERMYGFFCTWQWQDFEYADKISNEIGRFAEALSG</sequence>
<gene>
    <name evidence="1" type="ORF">SLS63_013908</name>
</gene>
<dbReference type="EMBL" id="JAKNSF020000213">
    <property type="protein sequence ID" value="KAK7706802.1"/>
    <property type="molecule type" value="Genomic_DNA"/>
</dbReference>
<name>A0ABR1NM71_DIAER</name>
<proteinExistence type="predicted"/>
<reference evidence="1 2" key="1">
    <citation type="submission" date="2024-02" db="EMBL/GenBank/DDBJ databases">
        <title>De novo assembly and annotation of 12 fungi associated with fruit tree decline syndrome in Ontario, Canada.</title>
        <authorList>
            <person name="Sulman M."/>
            <person name="Ellouze W."/>
            <person name="Ilyukhin E."/>
        </authorList>
    </citation>
    <scope>NUCLEOTIDE SEQUENCE [LARGE SCALE GENOMIC DNA]</scope>
    <source>
        <strain evidence="1 2">M169</strain>
    </source>
</reference>
<organism evidence="1 2">
    <name type="scientific">Diaporthe eres</name>
    <name type="common">Phomopsis oblonga</name>
    <dbReference type="NCBI Taxonomy" id="83184"/>
    <lineage>
        <taxon>Eukaryota</taxon>
        <taxon>Fungi</taxon>
        <taxon>Dikarya</taxon>
        <taxon>Ascomycota</taxon>
        <taxon>Pezizomycotina</taxon>
        <taxon>Sordariomycetes</taxon>
        <taxon>Sordariomycetidae</taxon>
        <taxon>Diaporthales</taxon>
        <taxon>Diaporthaceae</taxon>
        <taxon>Diaporthe</taxon>
        <taxon>Diaporthe eres species complex</taxon>
    </lineage>
</organism>
<dbReference type="Proteomes" id="UP001430848">
    <property type="component" value="Unassembled WGS sequence"/>
</dbReference>
<evidence type="ECO:0000313" key="2">
    <source>
        <dbReference type="Proteomes" id="UP001430848"/>
    </source>
</evidence>
<evidence type="ECO:0000313" key="1">
    <source>
        <dbReference type="EMBL" id="KAK7706802.1"/>
    </source>
</evidence>
<comment type="caution">
    <text evidence="1">The sequence shown here is derived from an EMBL/GenBank/DDBJ whole genome shotgun (WGS) entry which is preliminary data.</text>
</comment>
<accession>A0ABR1NM71</accession>